<dbReference type="InterPro" id="IPR021684">
    <property type="entry name" value="WBP1-like"/>
</dbReference>
<sequence>MGLDTLVISQHSKNTPYPRSQPANPQTDPLQNVRTFLQPFEQFEQKDHRMLHASIKQRLQTNLTEQKTLWTPTRRICTIQHEDYILQEWTDRHQAVSRACMVKVLSQDSDGSFLTTFTYVDCNTLFEVCCEQGCCPRFSHAHIWIFAATFSFIIFLCIFGCWLICRKKVAQRNRTVLMAPQIDDHVDSPMVTLVVPDNRAAECRTLTPYPSLLLPHTKRPPPRDEYTYQYMENINMFNKGVSLLLFSCSLPAVWSGRLICMFYEDPDDGRIVKNYNGPSLVSFECNSVFQKCCGTSCCTVAPQIGLPWYMWTIIGVVLVMIFAVCFVVLVLWRISRRRKRRRRNGLRQIHIFLAETSPHTSTSSDFDEEAPPDYHTAVNLPSPDPVPTYEEATAEK</sequence>
<reference evidence="3" key="1">
    <citation type="journal article" date="2020" name="J Insects Food Feed">
        <title>The yellow mealworm (Tenebrio molitor) genome: a resource for the emerging insects as food and feed industry.</title>
        <authorList>
            <person name="Eriksson T."/>
            <person name="Andere A."/>
            <person name="Kelstrup H."/>
            <person name="Emery V."/>
            <person name="Picard C."/>
        </authorList>
    </citation>
    <scope>NUCLEOTIDE SEQUENCE</scope>
    <source>
        <strain evidence="3">Stoneville</strain>
        <tissue evidence="3">Whole head</tissue>
    </source>
</reference>
<evidence type="ECO:0000313" key="4">
    <source>
        <dbReference type="Proteomes" id="UP000719412"/>
    </source>
</evidence>
<evidence type="ECO:0008006" key="5">
    <source>
        <dbReference type="Google" id="ProtNLM"/>
    </source>
</evidence>
<feature type="region of interest" description="Disordered" evidence="1">
    <location>
        <begin position="358"/>
        <end position="396"/>
    </location>
</feature>
<feature type="transmembrane region" description="Helical" evidence="2">
    <location>
        <begin position="241"/>
        <end position="259"/>
    </location>
</feature>
<name>A0A8J6HER8_TENMO</name>
<dbReference type="AlphaFoldDB" id="A0A8J6HER8"/>
<proteinExistence type="predicted"/>
<keyword evidence="2" id="KW-0472">Membrane</keyword>
<organism evidence="3 4">
    <name type="scientific">Tenebrio molitor</name>
    <name type="common">Yellow mealworm beetle</name>
    <dbReference type="NCBI Taxonomy" id="7067"/>
    <lineage>
        <taxon>Eukaryota</taxon>
        <taxon>Metazoa</taxon>
        <taxon>Ecdysozoa</taxon>
        <taxon>Arthropoda</taxon>
        <taxon>Hexapoda</taxon>
        <taxon>Insecta</taxon>
        <taxon>Pterygota</taxon>
        <taxon>Neoptera</taxon>
        <taxon>Endopterygota</taxon>
        <taxon>Coleoptera</taxon>
        <taxon>Polyphaga</taxon>
        <taxon>Cucujiformia</taxon>
        <taxon>Tenebrionidae</taxon>
        <taxon>Tenebrio</taxon>
    </lineage>
</organism>
<comment type="caution">
    <text evidence="3">The sequence shown here is derived from an EMBL/GenBank/DDBJ whole genome shotgun (WGS) entry which is preliminary data.</text>
</comment>
<feature type="transmembrane region" description="Helical" evidence="2">
    <location>
        <begin position="143"/>
        <end position="165"/>
    </location>
</feature>
<evidence type="ECO:0000256" key="1">
    <source>
        <dbReference type="SAM" id="MobiDB-lite"/>
    </source>
</evidence>
<feature type="transmembrane region" description="Helical" evidence="2">
    <location>
        <begin position="308"/>
        <end position="332"/>
    </location>
</feature>
<dbReference type="Pfam" id="PF11669">
    <property type="entry name" value="WBP-1"/>
    <property type="match status" value="1"/>
</dbReference>
<dbReference type="PANTHER" id="PTHR47520:SF12">
    <property type="entry name" value="CX DOMAIN-CONTAINING PROTEIN"/>
    <property type="match status" value="1"/>
</dbReference>
<evidence type="ECO:0000313" key="3">
    <source>
        <dbReference type="EMBL" id="KAH0813042.1"/>
    </source>
</evidence>
<accession>A0A8J6HER8</accession>
<gene>
    <name evidence="3" type="ORF">GEV33_009746</name>
</gene>
<dbReference type="Proteomes" id="UP000719412">
    <property type="component" value="Unassembled WGS sequence"/>
</dbReference>
<dbReference type="PANTHER" id="PTHR47520">
    <property type="entry name" value="CX DOMAIN-CONTAINING PROTEIN-RELATED"/>
    <property type="match status" value="1"/>
</dbReference>
<protein>
    <recommendedName>
        <fullName evidence="5">CX domain-containing protein</fullName>
    </recommendedName>
</protein>
<keyword evidence="2" id="KW-0812">Transmembrane</keyword>
<dbReference type="EMBL" id="JABDTM020025625">
    <property type="protein sequence ID" value="KAH0813042.1"/>
    <property type="molecule type" value="Genomic_DNA"/>
</dbReference>
<reference evidence="3" key="2">
    <citation type="submission" date="2021-08" db="EMBL/GenBank/DDBJ databases">
        <authorList>
            <person name="Eriksson T."/>
        </authorList>
    </citation>
    <scope>NUCLEOTIDE SEQUENCE</scope>
    <source>
        <strain evidence="3">Stoneville</strain>
        <tissue evidence="3">Whole head</tissue>
    </source>
</reference>
<evidence type="ECO:0000256" key="2">
    <source>
        <dbReference type="SAM" id="Phobius"/>
    </source>
</evidence>
<keyword evidence="4" id="KW-1185">Reference proteome</keyword>
<keyword evidence="2" id="KW-1133">Transmembrane helix</keyword>